<dbReference type="EMBL" id="AMQN01007845">
    <property type="status" value="NOT_ANNOTATED_CDS"/>
    <property type="molecule type" value="Genomic_DNA"/>
</dbReference>
<dbReference type="OrthoDB" id="4429489at2759"/>
<dbReference type="Pfam" id="PF12796">
    <property type="entry name" value="Ank_2"/>
    <property type="match status" value="2"/>
</dbReference>
<dbReference type="InterPro" id="IPR002110">
    <property type="entry name" value="Ankyrin_rpt"/>
</dbReference>
<dbReference type="PROSITE" id="PS50088">
    <property type="entry name" value="ANK_REPEAT"/>
    <property type="match status" value="4"/>
</dbReference>
<dbReference type="Gene3D" id="1.25.40.10">
    <property type="entry name" value="Tetratricopeptide repeat domain"/>
    <property type="match status" value="1"/>
</dbReference>
<feature type="repeat" description="ANK" evidence="7">
    <location>
        <begin position="336"/>
        <end position="381"/>
    </location>
</feature>
<dbReference type="SUPFAM" id="SSF48403">
    <property type="entry name" value="Ankyrin repeat"/>
    <property type="match status" value="1"/>
</dbReference>
<dbReference type="PANTHER" id="PTHR24173">
    <property type="entry name" value="ANKYRIN REPEAT CONTAINING"/>
    <property type="match status" value="1"/>
</dbReference>
<keyword evidence="2" id="KW-0677">Repeat</keyword>
<evidence type="ECO:0000313" key="9">
    <source>
        <dbReference type="EnsemblMetazoa" id="CapteP205476"/>
    </source>
</evidence>
<dbReference type="InterPro" id="IPR036770">
    <property type="entry name" value="Ankyrin_rpt-contain_sf"/>
</dbReference>
<dbReference type="HOGENOM" id="CLU_020042_0_1_1"/>
<keyword evidence="4" id="KW-0802">TPR repeat</keyword>
<evidence type="ECO:0000256" key="6">
    <source>
        <dbReference type="ARBA" id="ARBA00038500"/>
    </source>
</evidence>
<feature type="repeat" description="ANK" evidence="7">
    <location>
        <begin position="1"/>
        <end position="27"/>
    </location>
</feature>
<keyword evidence="3" id="KW-0833">Ubl conjugation pathway</keyword>
<comment type="pathway">
    <text evidence="1">Protein modification; protein ubiquitination.</text>
</comment>
<dbReference type="EnsemblMetazoa" id="CapteT205476">
    <property type="protein sequence ID" value="CapteP205476"/>
    <property type="gene ID" value="CapteG205476"/>
</dbReference>
<gene>
    <name evidence="8" type="ORF">CAPTEDRAFT_205476</name>
</gene>
<reference evidence="9" key="3">
    <citation type="submission" date="2015-06" db="UniProtKB">
        <authorList>
            <consortium name="EnsemblMetazoa"/>
        </authorList>
    </citation>
    <scope>IDENTIFICATION</scope>
</reference>
<sequence length="473" mass="53280">MISCYKGHLKIVKYLLEKGADVNRKSLKGNTALHDCAESGSLEILKLLLNHTSQFEKDSYGMSPMLAAAVTGHVNVVQYLIGHTQSPRKECIEALELLGATFVDKKRDMIGALTFWKLAMEQRLGDKTNIIEKPVHKSPIAAYENSVEAKSMEELDDLIREPDDMRMQALLVRERILGPAHPETSYYIRYRGAVYADAGEFDRCITLWMYALGMQQEMLDPLSPMTQSSFSSFAELFTFMMSEGRNRKPHPVAFPDMMVVFDKAVQELEDGISHLGRKRSVASEDRDAAVLHQLLVVILHFICLACRNKQNMTERQLHTFKCSAYRLVQLRPIGSKGFTPLHLACSRQTTAVGRYPLCSFPSPEVVDLLIEVGAPVNEVEFEKNTPLHIAAMNRPCNAEIIKLLLENGAHIDARNSEHKTSMDLLDSLSMTDISVSPLKYRTLQCLAARQIMAHNIAFEGQIPKKLEDFVLMH</sequence>
<evidence type="ECO:0000313" key="10">
    <source>
        <dbReference type="Proteomes" id="UP000014760"/>
    </source>
</evidence>
<evidence type="ECO:0000256" key="4">
    <source>
        <dbReference type="ARBA" id="ARBA00022803"/>
    </source>
</evidence>
<dbReference type="EMBL" id="KB301531">
    <property type="protein sequence ID" value="ELU05423.1"/>
    <property type="molecule type" value="Genomic_DNA"/>
</dbReference>
<comment type="similarity">
    <text evidence="6">Belongs to the fem-1 family.</text>
</comment>
<dbReference type="PROSITE" id="PS50297">
    <property type="entry name" value="ANK_REP_REGION"/>
    <property type="match status" value="3"/>
</dbReference>
<dbReference type="AlphaFoldDB" id="R7UH56"/>
<dbReference type="OMA" id="FMTTEWR"/>
<dbReference type="FunFam" id="1.25.40.10:FF:000104">
    <property type="entry name" value="Fem-1 homolog c (C.elegans)"/>
    <property type="match status" value="1"/>
</dbReference>
<evidence type="ECO:0000313" key="8">
    <source>
        <dbReference type="EMBL" id="ELU05423.1"/>
    </source>
</evidence>
<keyword evidence="10" id="KW-1185">Reference proteome</keyword>
<evidence type="ECO:0000256" key="5">
    <source>
        <dbReference type="ARBA" id="ARBA00023043"/>
    </source>
</evidence>
<feature type="repeat" description="ANK" evidence="7">
    <location>
        <begin position="382"/>
        <end position="416"/>
    </location>
</feature>
<dbReference type="FunCoup" id="R7UH56">
    <property type="interactions" value="127"/>
</dbReference>
<feature type="repeat" description="ANK" evidence="7">
    <location>
        <begin position="28"/>
        <end position="60"/>
    </location>
</feature>
<reference evidence="10" key="1">
    <citation type="submission" date="2012-12" db="EMBL/GenBank/DDBJ databases">
        <authorList>
            <person name="Hellsten U."/>
            <person name="Grimwood J."/>
            <person name="Chapman J.A."/>
            <person name="Shapiro H."/>
            <person name="Aerts A."/>
            <person name="Otillar R.P."/>
            <person name="Terry A.Y."/>
            <person name="Boore J.L."/>
            <person name="Simakov O."/>
            <person name="Marletaz F."/>
            <person name="Cho S.-J."/>
            <person name="Edsinger-Gonzales E."/>
            <person name="Havlak P."/>
            <person name="Kuo D.-H."/>
            <person name="Larsson T."/>
            <person name="Lv J."/>
            <person name="Arendt D."/>
            <person name="Savage R."/>
            <person name="Osoegawa K."/>
            <person name="de Jong P."/>
            <person name="Lindberg D.R."/>
            <person name="Seaver E.C."/>
            <person name="Weisblat D.A."/>
            <person name="Putnam N.H."/>
            <person name="Grigoriev I.V."/>
            <person name="Rokhsar D.S."/>
        </authorList>
    </citation>
    <scope>NUCLEOTIDE SEQUENCE</scope>
    <source>
        <strain evidence="10">I ESC-2004</strain>
    </source>
</reference>
<evidence type="ECO:0000256" key="1">
    <source>
        <dbReference type="ARBA" id="ARBA00004906"/>
    </source>
</evidence>
<dbReference type="SMART" id="SM00248">
    <property type="entry name" value="ANK"/>
    <property type="match status" value="5"/>
</dbReference>
<dbReference type="PRINTS" id="PR01415">
    <property type="entry name" value="ANKYRIN"/>
</dbReference>
<dbReference type="PANTHER" id="PTHR24173:SF85">
    <property type="entry name" value="PROTEIN FEM-1 HOMOLOG CG6966"/>
    <property type="match status" value="1"/>
</dbReference>
<dbReference type="InterPro" id="IPR011990">
    <property type="entry name" value="TPR-like_helical_dom_sf"/>
</dbReference>
<evidence type="ECO:0008006" key="11">
    <source>
        <dbReference type="Google" id="ProtNLM"/>
    </source>
</evidence>
<reference evidence="8 10" key="2">
    <citation type="journal article" date="2013" name="Nature">
        <title>Insights into bilaterian evolution from three spiralian genomes.</title>
        <authorList>
            <person name="Simakov O."/>
            <person name="Marletaz F."/>
            <person name="Cho S.J."/>
            <person name="Edsinger-Gonzales E."/>
            <person name="Havlak P."/>
            <person name="Hellsten U."/>
            <person name="Kuo D.H."/>
            <person name="Larsson T."/>
            <person name="Lv J."/>
            <person name="Arendt D."/>
            <person name="Savage R."/>
            <person name="Osoegawa K."/>
            <person name="de Jong P."/>
            <person name="Grimwood J."/>
            <person name="Chapman J.A."/>
            <person name="Shapiro H."/>
            <person name="Aerts A."/>
            <person name="Otillar R.P."/>
            <person name="Terry A.Y."/>
            <person name="Boore J.L."/>
            <person name="Grigoriev I.V."/>
            <person name="Lindberg D.R."/>
            <person name="Seaver E.C."/>
            <person name="Weisblat D.A."/>
            <person name="Putnam N.H."/>
            <person name="Rokhsar D.S."/>
        </authorList>
    </citation>
    <scope>NUCLEOTIDE SEQUENCE</scope>
    <source>
        <strain evidence="8 10">I ESC-2004</strain>
    </source>
</reference>
<dbReference type="Gene3D" id="1.25.40.20">
    <property type="entry name" value="Ankyrin repeat-containing domain"/>
    <property type="match status" value="2"/>
</dbReference>
<organism evidence="8">
    <name type="scientific">Capitella teleta</name>
    <name type="common">Polychaete worm</name>
    <dbReference type="NCBI Taxonomy" id="283909"/>
    <lineage>
        <taxon>Eukaryota</taxon>
        <taxon>Metazoa</taxon>
        <taxon>Spiralia</taxon>
        <taxon>Lophotrochozoa</taxon>
        <taxon>Annelida</taxon>
        <taxon>Polychaeta</taxon>
        <taxon>Sedentaria</taxon>
        <taxon>Scolecida</taxon>
        <taxon>Capitellidae</taxon>
        <taxon>Capitella</taxon>
    </lineage>
</organism>
<protein>
    <recommendedName>
        <fullName evidence="11">Protein fem-1 homolog C</fullName>
    </recommendedName>
</protein>
<keyword evidence="5 7" id="KW-0040">ANK repeat</keyword>
<evidence type="ECO:0000256" key="3">
    <source>
        <dbReference type="ARBA" id="ARBA00022786"/>
    </source>
</evidence>
<proteinExistence type="inferred from homology"/>
<name>R7UH56_CAPTE</name>
<dbReference type="Proteomes" id="UP000014760">
    <property type="component" value="Unassembled WGS sequence"/>
</dbReference>
<accession>R7UH56</accession>
<dbReference type="STRING" id="283909.R7UH56"/>
<evidence type="ECO:0000256" key="2">
    <source>
        <dbReference type="ARBA" id="ARBA00022737"/>
    </source>
</evidence>
<evidence type="ECO:0000256" key="7">
    <source>
        <dbReference type="PROSITE-ProRule" id="PRU00023"/>
    </source>
</evidence>